<organism evidence="1">
    <name type="scientific">Rhizophora mucronata</name>
    <name type="common">Asiatic mangrove</name>
    <dbReference type="NCBI Taxonomy" id="61149"/>
    <lineage>
        <taxon>Eukaryota</taxon>
        <taxon>Viridiplantae</taxon>
        <taxon>Streptophyta</taxon>
        <taxon>Embryophyta</taxon>
        <taxon>Tracheophyta</taxon>
        <taxon>Spermatophyta</taxon>
        <taxon>Magnoliopsida</taxon>
        <taxon>eudicotyledons</taxon>
        <taxon>Gunneridae</taxon>
        <taxon>Pentapetalae</taxon>
        <taxon>rosids</taxon>
        <taxon>fabids</taxon>
        <taxon>Malpighiales</taxon>
        <taxon>Rhizophoraceae</taxon>
        <taxon>Rhizophora</taxon>
    </lineage>
</organism>
<evidence type="ECO:0000313" key="1">
    <source>
        <dbReference type="EMBL" id="MBX18187.1"/>
    </source>
</evidence>
<accession>A0A2P2LJP0</accession>
<dbReference type="EMBL" id="GGEC01037703">
    <property type="protein sequence ID" value="MBX18187.1"/>
    <property type="molecule type" value="Transcribed_RNA"/>
</dbReference>
<sequence>MKALQFLKQKE</sequence>
<name>A0A2P2LJP0_RHIMU</name>
<reference evidence="1" key="1">
    <citation type="submission" date="2018-02" db="EMBL/GenBank/DDBJ databases">
        <title>Rhizophora mucronata_Transcriptome.</title>
        <authorList>
            <person name="Meera S.P."/>
            <person name="Sreeshan A."/>
            <person name="Augustine A."/>
        </authorList>
    </citation>
    <scope>NUCLEOTIDE SEQUENCE</scope>
    <source>
        <tissue evidence="1">Leaf</tissue>
    </source>
</reference>
<protein>
    <submittedName>
        <fullName evidence="1">Uncharacterized protein</fullName>
    </submittedName>
</protein>
<proteinExistence type="predicted"/>